<keyword evidence="2" id="KW-1185">Reference proteome</keyword>
<sequence>MASRLIEGGSDLEMEQLGVCRIGCNISLVLENPNIYNEDATNPIREKKE</sequence>
<accession>A0A917DS09</accession>
<protein>
    <submittedName>
        <fullName evidence="1">Uncharacterized protein</fullName>
    </submittedName>
</protein>
<gene>
    <name evidence="1" type="ORF">GCM10010911_24070</name>
</gene>
<dbReference type="AlphaFoldDB" id="A0A917DS09"/>
<name>A0A917DS09_9BACL</name>
<dbReference type="Proteomes" id="UP000612456">
    <property type="component" value="Unassembled WGS sequence"/>
</dbReference>
<reference evidence="1" key="1">
    <citation type="journal article" date="2014" name="Int. J. Syst. Evol. Microbiol.">
        <title>Complete genome sequence of Corynebacterium casei LMG S-19264T (=DSM 44701T), isolated from a smear-ripened cheese.</title>
        <authorList>
            <consortium name="US DOE Joint Genome Institute (JGI-PGF)"/>
            <person name="Walter F."/>
            <person name="Albersmeier A."/>
            <person name="Kalinowski J."/>
            <person name="Ruckert C."/>
        </authorList>
    </citation>
    <scope>NUCLEOTIDE SEQUENCE</scope>
    <source>
        <strain evidence="1">CGMCC 1.15178</strain>
    </source>
</reference>
<evidence type="ECO:0000313" key="2">
    <source>
        <dbReference type="Proteomes" id="UP000612456"/>
    </source>
</evidence>
<evidence type="ECO:0000313" key="1">
    <source>
        <dbReference type="EMBL" id="GGD65452.1"/>
    </source>
</evidence>
<dbReference type="EMBL" id="BMHP01000002">
    <property type="protein sequence ID" value="GGD65452.1"/>
    <property type="molecule type" value="Genomic_DNA"/>
</dbReference>
<organism evidence="1 2">
    <name type="scientific">Paenibacillus nasutitermitis</name>
    <dbReference type="NCBI Taxonomy" id="1652958"/>
    <lineage>
        <taxon>Bacteria</taxon>
        <taxon>Bacillati</taxon>
        <taxon>Bacillota</taxon>
        <taxon>Bacilli</taxon>
        <taxon>Bacillales</taxon>
        <taxon>Paenibacillaceae</taxon>
        <taxon>Paenibacillus</taxon>
    </lineage>
</organism>
<proteinExistence type="predicted"/>
<comment type="caution">
    <text evidence="1">The sequence shown here is derived from an EMBL/GenBank/DDBJ whole genome shotgun (WGS) entry which is preliminary data.</text>
</comment>
<reference evidence="1" key="2">
    <citation type="submission" date="2020-09" db="EMBL/GenBank/DDBJ databases">
        <authorList>
            <person name="Sun Q."/>
            <person name="Zhou Y."/>
        </authorList>
    </citation>
    <scope>NUCLEOTIDE SEQUENCE</scope>
    <source>
        <strain evidence="1">CGMCC 1.15178</strain>
    </source>
</reference>